<evidence type="ECO:0000256" key="9">
    <source>
        <dbReference type="ARBA" id="ARBA00034808"/>
    </source>
</evidence>
<gene>
    <name evidence="14" type="ORF">Ana3638_12030</name>
</gene>
<name>A0A6P1TJY6_9FIRM</name>
<dbReference type="CDD" id="cd18807">
    <property type="entry name" value="SF1_C_UvrD"/>
    <property type="match status" value="1"/>
</dbReference>
<organism evidence="14 15">
    <name type="scientific">Anaerocolumna sedimenticola</name>
    <dbReference type="NCBI Taxonomy" id="2696063"/>
    <lineage>
        <taxon>Bacteria</taxon>
        <taxon>Bacillati</taxon>
        <taxon>Bacillota</taxon>
        <taxon>Clostridia</taxon>
        <taxon>Lachnospirales</taxon>
        <taxon>Lachnospiraceae</taxon>
        <taxon>Anaerocolumna</taxon>
    </lineage>
</organism>
<dbReference type="Pfam" id="PF00580">
    <property type="entry name" value="UvrD-helicase"/>
    <property type="match status" value="1"/>
</dbReference>
<evidence type="ECO:0000256" key="5">
    <source>
        <dbReference type="ARBA" id="ARBA00022840"/>
    </source>
</evidence>
<keyword evidence="5 11" id="KW-0067">ATP-binding</keyword>
<evidence type="ECO:0000259" key="13">
    <source>
        <dbReference type="PROSITE" id="PS51217"/>
    </source>
</evidence>
<dbReference type="GO" id="GO:0016787">
    <property type="term" value="F:hydrolase activity"/>
    <property type="evidence" value="ECO:0007669"/>
    <property type="project" value="UniProtKB-UniRule"/>
</dbReference>
<evidence type="ECO:0000256" key="6">
    <source>
        <dbReference type="ARBA" id="ARBA00023125"/>
    </source>
</evidence>
<dbReference type="KEGG" id="anr:Ana3638_12030"/>
<evidence type="ECO:0000256" key="3">
    <source>
        <dbReference type="ARBA" id="ARBA00022801"/>
    </source>
</evidence>
<dbReference type="EMBL" id="CP048000">
    <property type="protein sequence ID" value="QHQ61414.1"/>
    <property type="molecule type" value="Genomic_DNA"/>
</dbReference>
<evidence type="ECO:0000256" key="8">
    <source>
        <dbReference type="ARBA" id="ARBA00034617"/>
    </source>
</evidence>
<dbReference type="GO" id="GO:0000725">
    <property type="term" value="P:recombinational repair"/>
    <property type="evidence" value="ECO:0007669"/>
    <property type="project" value="TreeGrafter"/>
</dbReference>
<dbReference type="PANTHER" id="PTHR11070:SF2">
    <property type="entry name" value="ATP-DEPENDENT DNA HELICASE SRS2"/>
    <property type="match status" value="1"/>
</dbReference>
<dbReference type="GO" id="GO:0033202">
    <property type="term" value="C:DNA helicase complex"/>
    <property type="evidence" value="ECO:0007669"/>
    <property type="project" value="TreeGrafter"/>
</dbReference>
<comment type="catalytic activity">
    <reaction evidence="10">
        <text>ATP + H2O = ADP + phosphate + H(+)</text>
        <dbReference type="Rhea" id="RHEA:13065"/>
        <dbReference type="ChEBI" id="CHEBI:15377"/>
        <dbReference type="ChEBI" id="CHEBI:15378"/>
        <dbReference type="ChEBI" id="CHEBI:30616"/>
        <dbReference type="ChEBI" id="CHEBI:43474"/>
        <dbReference type="ChEBI" id="CHEBI:456216"/>
        <dbReference type="EC" id="5.6.2.4"/>
    </reaction>
</comment>
<keyword evidence="4 11" id="KW-0347">Helicase</keyword>
<dbReference type="PANTHER" id="PTHR11070">
    <property type="entry name" value="UVRD / RECB / PCRA DNA HELICASE FAMILY MEMBER"/>
    <property type="match status" value="1"/>
</dbReference>
<evidence type="ECO:0000256" key="2">
    <source>
        <dbReference type="ARBA" id="ARBA00022741"/>
    </source>
</evidence>
<comment type="similarity">
    <text evidence="1">Belongs to the helicase family. UvrD subfamily.</text>
</comment>
<dbReference type="Gene3D" id="3.40.50.300">
    <property type="entry name" value="P-loop containing nucleotide triphosphate hydrolases"/>
    <property type="match status" value="2"/>
</dbReference>
<dbReference type="Gene3D" id="1.10.486.10">
    <property type="entry name" value="PCRA, domain 4"/>
    <property type="match status" value="1"/>
</dbReference>
<dbReference type="GO" id="GO:0005829">
    <property type="term" value="C:cytosol"/>
    <property type="evidence" value="ECO:0007669"/>
    <property type="project" value="TreeGrafter"/>
</dbReference>
<feature type="binding site" evidence="11">
    <location>
        <begin position="28"/>
        <end position="35"/>
    </location>
    <ligand>
        <name>ATP</name>
        <dbReference type="ChEBI" id="CHEBI:30616"/>
    </ligand>
</feature>
<dbReference type="GO" id="GO:0003677">
    <property type="term" value="F:DNA binding"/>
    <property type="evidence" value="ECO:0007669"/>
    <property type="project" value="UniProtKB-KW"/>
</dbReference>
<dbReference type="GO" id="GO:0005524">
    <property type="term" value="F:ATP binding"/>
    <property type="evidence" value="ECO:0007669"/>
    <property type="project" value="UniProtKB-UniRule"/>
</dbReference>
<keyword evidence="2 11" id="KW-0547">Nucleotide-binding</keyword>
<evidence type="ECO:0000256" key="1">
    <source>
        <dbReference type="ARBA" id="ARBA00009922"/>
    </source>
</evidence>
<protein>
    <recommendedName>
        <fullName evidence="9">DNA 3'-5' helicase</fullName>
        <ecNumber evidence="9">5.6.2.4</ecNumber>
    </recommendedName>
</protein>
<dbReference type="Pfam" id="PF13361">
    <property type="entry name" value="UvrD_C"/>
    <property type="match status" value="1"/>
</dbReference>
<evidence type="ECO:0000313" key="15">
    <source>
        <dbReference type="Proteomes" id="UP000464314"/>
    </source>
</evidence>
<evidence type="ECO:0000256" key="7">
    <source>
        <dbReference type="ARBA" id="ARBA00023235"/>
    </source>
</evidence>
<dbReference type="SUPFAM" id="SSF52540">
    <property type="entry name" value="P-loop containing nucleoside triphosphate hydrolases"/>
    <property type="match status" value="1"/>
</dbReference>
<keyword evidence="6" id="KW-0238">DNA-binding</keyword>
<dbReference type="InterPro" id="IPR027417">
    <property type="entry name" value="P-loop_NTPase"/>
</dbReference>
<evidence type="ECO:0000313" key="14">
    <source>
        <dbReference type="EMBL" id="QHQ61414.1"/>
    </source>
</evidence>
<reference evidence="14 15" key="1">
    <citation type="submission" date="2020-01" db="EMBL/GenBank/DDBJ databases">
        <title>Genome analysis of Anaerocolumna sp. CBA3638.</title>
        <authorList>
            <person name="Kim J."/>
            <person name="Roh S.W."/>
        </authorList>
    </citation>
    <scope>NUCLEOTIDE SEQUENCE [LARGE SCALE GENOMIC DNA]</scope>
    <source>
        <strain evidence="14 15">CBA3638</strain>
    </source>
</reference>
<dbReference type="InterPro" id="IPR013986">
    <property type="entry name" value="DExx_box_DNA_helicase_dom_sf"/>
</dbReference>
<dbReference type="PROSITE" id="PS51217">
    <property type="entry name" value="UVRD_HELICASE_CTER"/>
    <property type="match status" value="1"/>
</dbReference>
<feature type="domain" description="UvrD-like helicase ATP-binding" evidence="12">
    <location>
        <begin position="7"/>
        <end position="292"/>
    </location>
</feature>
<dbReference type="Gene3D" id="1.10.10.160">
    <property type="match status" value="1"/>
</dbReference>
<evidence type="ECO:0000256" key="11">
    <source>
        <dbReference type="PROSITE-ProRule" id="PRU00560"/>
    </source>
</evidence>
<dbReference type="InterPro" id="IPR014017">
    <property type="entry name" value="DNA_helicase_UvrD-like_C"/>
</dbReference>
<keyword evidence="3 11" id="KW-0378">Hydrolase</keyword>
<accession>A0A6P1TJY6</accession>
<dbReference type="CDD" id="cd17932">
    <property type="entry name" value="DEXQc_UvrD"/>
    <property type="match status" value="1"/>
</dbReference>
<dbReference type="RefSeq" id="WP_161838239.1">
    <property type="nucleotide sequence ID" value="NZ_CP048000.1"/>
</dbReference>
<feature type="domain" description="UvrD-like helicase C-terminal" evidence="13">
    <location>
        <begin position="293"/>
        <end position="560"/>
    </location>
</feature>
<dbReference type="InterPro" id="IPR014016">
    <property type="entry name" value="UvrD-like_ATP-bd"/>
</dbReference>
<sequence length="718" mass="83547">MADTLLNGLNEEQIQAVTATEGYIRVIAGAGSGKTRALTHRFTYLVNELGIAASNILCVTFTNKAANEMKKRIRYMIGDNDTGFICTFHGFCVQVLKEEIHVLNYPKNFLIIDTEDVTAILHTIFEDMGLNSRNYTFSTITDMIAVRKEKEPYLAYILETNNDVLKEKFLTAESKEDAIFYRYLYEQKKCYALDFDDLINYVLYIFENHEEIKLKWQKKLEYVMVDEFQDVSPKQYMLSKLLSGYHHNLFIVGDPDQTIYSWRGANVEFILNFDKAFPTAKTIIMNKNYRSTPNIIQASNSLIEKNKRRIEKSLVPIKQADIPVIYNHMKTTQLEAEWIAAQIKKIQEGGISLKNIAILYRSHFVSRSFEEVFIKENIKYTIYSGIEFYKRKEIKDVLCYLRMILYSDDISFNRIVNIPKRNIGEKRMTFLKEYAGNHSCSLYQALQDNLEDNLFKKTNGKDFTALIEKYKQLYEEKKISEVLSDILNDSGYEALLRTDGEQERLDNLAELKQSIFDYENSAGEECTLADYLEKISLFTNLDQKENSDSVQMMTIHTAKGLEFPYVFVCGLNEGIFPSKHIDTSDKMEEERRLAYVAFTRAENTLFLSDAEGVNYDGSYRYPSRFIFNIEKTYINYMVELESRLASDARMYIQLNEQKMEQNSRCLAINDLVEHHVFGKGKILDINHDTSSYVIKFENMETTRNISFKIMLEYAGHEE</sequence>
<dbReference type="InterPro" id="IPR000212">
    <property type="entry name" value="DNA_helicase_UvrD/REP"/>
</dbReference>
<dbReference type="GO" id="GO:0043138">
    <property type="term" value="F:3'-5' DNA helicase activity"/>
    <property type="evidence" value="ECO:0007669"/>
    <property type="project" value="UniProtKB-EC"/>
</dbReference>
<keyword evidence="7" id="KW-0413">Isomerase</keyword>
<dbReference type="EC" id="5.6.2.4" evidence="9"/>
<evidence type="ECO:0000259" key="12">
    <source>
        <dbReference type="PROSITE" id="PS51198"/>
    </source>
</evidence>
<evidence type="ECO:0000256" key="4">
    <source>
        <dbReference type="ARBA" id="ARBA00022806"/>
    </source>
</evidence>
<keyword evidence="15" id="KW-1185">Reference proteome</keyword>
<evidence type="ECO:0000256" key="10">
    <source>
        <dbReference type="ARBA" id="ARBA00048988"/>
    </source>
</evidence>
<dbReference type="Proteomes" id="UP000464314">
    <property type="component" value="Chromosome"/>
</dbReference>
<dbReference type="AlphaFoldDB" id="A0A6P1TJY6"/>
<comment type="catalytic activity">
    <reaction evidence="8">
        <text>Couples ATP hydrolysis with the unwinding of duplex DNA by translocating in the 3'-5' direction.</text>
        <dbReference type="EC" id="5.6.2.4"/>
    </reaction>
</comment>
<dbReference type="PROSITE" id="PS51198">
    <property type="entry name" value="UVRD_HELICASE_ATP_BIND"/>
    <property type="match status" value="1"/>
</dbReference>
<proteinExistence type="inferred from homology"/>